<dbReference type="RefSeq" id="XP_001592378.1">
    <property type="nucleotide sequence ID" value="XM_001592328.1"/>
</dbReference>
<dbReference type="EMBL" id="CH476628">
    <property type="protein sequence ID" value="EDO04136.1"/>
    <property type="molecule type" value="Genomic_DNA"/>
</dbReference>
<evidence type="ECO:0000313" key="2">
    <source>
        <dbReference type="Proteomes" id="UP000001312"/>
    </source>
</evidence>
<name>A7EMS0_SCLS1</name>
<proteinExistence type="predicted"/>
<sequence length="53" mass="5813">MRSGLSLELMPQSTMYALANMSGQYRRESIVQLVSPPLALHVGSAKRVGNKHT</sequence>
<organism evidence="1 2">
    <name type="scientific">Sclerotinia sclerotiorum (strain ATCC 18683 / 1980 / Ss-1)</name>
    <name type="common">White mold</name>
    <name type="synonym">Whetzelinia sclerotiorum</name>
    <dbReference type="NCBI Taxonomy" id="665079"/>
    <lineage>
        <taxon>Eukaryota</taxon>
        <taxon>Fungi</taxon>
        <taxon>Dikarya</taxon>
        <taxon>Ascomycota</taxon>
        <taxon>Pezizomycotina</taxon>
        <taxon>Leotiomycetes</taxon>
        <taxon>Helotiales</taxon>
        <taxon>Sclerotiniaceae</taxon>
        <taxon>Sclerotinia</taxon>
    </lineage>
</organism>
<evidence type="ECO:0000313" key="1">
    <source>
        <dbReference type="EMBL" id="EDO04136.1"/>
    </source>
</evidence>
<dbReference type="GeneID" id="5488839"/>
<dbReference type="InParanoid" id="A7EMS0"/>
<dbReference type="Proteomes" id="UP000001312">
    <property type="component" value="Unassembled WGS sequence"/>
</dbReference>
<dbReference type="KEGG" id="ssl:SS1G_06619"/>
<gene>
    <name evidence="1" type="ORF">SS1G_06619</name>
</gene>
<dbReference type="AlphaFoldDB" id="A7EMS0"/>
<reference evidence="1" key="1">
    <citation type="submission" date="2005-06" db="EMBL/GenBank/DDBJ databases">
        <authorList>
            <consortium name="The Genome Sequencing Platform"/>
            <consortium name="The Genome Assembly Team"/>
            <person name="Lander E."/>
            <person name="Birren B."/>
            <person name="Cuomo C."/>
        </authorList>
    </citation>
    <scope>NUCLEOTIDE SEQUENCE</scope>
    <source>
        <strain evidence="1">1980</strain>
    </source>
</reference>
<accession>A7EMS0</accession>
<protein>
    <submittedName>
        <fullName evidence="1">Uncharacterized protein</fullName>
    </submittedName>
</protein>
<keyword evidence="2" id="KW-1185">Reference proteome</keyword>
<reference evidence="1" key="2">
    <citation type="submission" date="2007-08" db="EMBL/GenBank/DDBJ databases">
        <title>Annotation of the Sclerotinia sclerotiorum 1980 genome.</title>
        <authorList>
            <consortium name="The Broad Institute Genome Sequencing Platform"/>
            <person name="Birren B."/>
            <person name="Galagan J."/>
            <person name="Lander E."/>
            <person name="Devon K."/>
            <person name="Nusbaum C."/>
            <person name="Cuomo C."/>
            <person name="Jaffe D."/>
            <person name="Butler J."/>
            <person name="Alvarez P."/>
            <person name="Gnerre S."/>
            <person name="Grabherr M."/>
            <person name="Kleber M."/>
            <person name="Mauceli E."/>
            <person name="Brockman W."/>
            <person name="Rounsley S."/>
            <person name="Young S."/>
            <person name="LaButti K."/>
            <person name="Pushparaj V."/>
            <person name="DeCaprio D."/>
            <person name="Crawford M."/>
            <person name="Koehrsen M."/>
            <person name="Engels R."/>
            <person name="Montgomery P."/>
            <person name="Pearson M."/>
            <person name="Howarth C."/>
            <person name="Yandava C."/>
            <person name="Kodira C."/>
            <person name="Zeng Q."/>
            <person name="Alvarado L."/>
            <person name="O'Leary S."/>
            <person name="Dickman M.B."/>
            <person name="Kohn L."/>
            <person name="Rollins J."/>
        </authorList>
    </citation>
    <scope>NUCLEOTIDE SEQUENCE</scope>
    <source>
        <strain evidence="1">1980</strain>
    </source>
</reference>